<evidence type="ECO:0000313" key="2">
    <source>
        <dbReference type="EMBL" id="PRQ77030.1"/>
    </source>
</evidence>
<dbReference type="AlphaFoldDB" id="A0A0K3CA87"/>
<evidence type="ECO:0000313" key="3">
    <source>
        <dbReference type="Proteomes" id="UP000199069"/>
    </source>
</evidence>
<evidence type="ECO:0000313" key="1">
    <source>
        <dbReference type="EMBL" id="CTR05445.1"/>
    </source>
</evidence>
<dbReference type="Proteomes" id="UP000199069">
    <property type="component" value="Unassembled WGS sequence"/>
</dbReference>
<evidence type="ECO:0000313" key="4">
    <source>
        <dbReference type="Proteomes" id="UP000239560"/>
    </source>
</evidence>
<keyword evidence="3" id="KW-1185">Reference proteome</keyword>
<dbReference type="Proteomes" id="UP000239560">
    <property type="component" value="Unassembled WGS sequence"/>
</dbReference>
<name>A0A0K3CA87_RHOTO</name>
<sequence>MPRLSPPLNPIFILIPTLVLIPPTPPPPATPRLVSSVEADSGCEAVSKYARKVEWPFSGLVVVQEVDEASDIGFEVVASINREQPQEPLKTRPAEAQAVVVGKRTRWRRKSEKRDEHAQLVKVDRKIELAMLALGF</sequence>
<dbReference type="EMBL" id="LCTV02000002">
    <property type="protein sequence ID" value="PRQ77030.1"/>
    <property type="molecule type" value="Genomic_DNA"/>
</dbReference>
<dbReference type="EMBL" id="CWKI01000002">
    <property type="protein sequence ID" value="CTR05445.1"/>
    <property type="molecule type" value="Genomic_DNA"/>
</dbReference>
<organism evidence="1 3">
    <name type="scientific">Rhodotorula toruloides</name>
    <name type="common">Yeast</name>
    <name type="synonym">Rhodosporidium toruloides</name>
    <dbReference type="NCBI Taxonomy" id="5286"/>
    <lineage>
        <taxon>Eukaryota</taxon>
        <taxon>Fungi</taxon>
        <taxon>Dikarya</taxon>
        <taxon>Basidiomycota</taxon>
        <taxon>Pucciniomycotina</taxon>
        <taxon>Microbotryomycetes</taxon>
        <taxon>Sporidiobolales</taxon>
        <taxon>Sporidiobolaceae</taxon>
        <taxon>Rhodotorula</taxon>
    </lineage>
</organism>
<protein>
    <submittedName>
        <fullName evidence="1">Uncharacterized protein</fullName>
    </submittedName>
</protein>
<reference evidence="1 3" key="1">
    <citation type="submission" date="2015-07" db="EMBL/GenBank/DDBJ databases">
        <authorList>
            <person name="Cajimat M.N.B."/>
            <person name="Milazzo M.L."/>
            <person name="Fulhorst C.F."/>
        </authorList>
    </citation>
    <scope>NUCLEOTIDE SEQUENCE [LARGE SCALE GENOMIC DNA]</scope>
    <source>
        <strain evidence="1">Single colony</strain>
    </source>
</reference>
<reference evidence="2 4" key="2">
    <citation type="journal article" date="2018" name="Elife">
        <title>Functional genomics of lipid metabolism in the oleaginous yeast Rhodosporidium toruloides.</title>
        <authorList>
            <person name="Coradetti S.T."/>
            <person name="Pinel D."/>
            <person name="Geiselman G."/>
            <person name="Ito M."/>
            <person name="Mondo S."/>
            <person name="Reilly M.C."/>
            <person name="Cheng Y.F."/>
            <person name="Bauer S."/>
            <person name="Grigoriev I."/>
            <person name="Gladden J.M."/>
            <person name="Simmons B.A."/>
            <person name="Brem R."/>
            <person name="Arkin A.P."/>
            <person name="Skerker J.M."/>
        </authorList>
    </citation>
    <scope>NUCLEOTIDE SEQUENCE [LARGE SCALE GENOMIC DNA]</scope>
    <source>
        <strain evidence="2 4">NBRC 0880</strain>
    </source>
</reference>
<accession>A0A0K3CA87</accession>
<gene>
    <name evidence="1" type="primary">FGENESH: predicted gene_2.475</name>
    <name evidence="2" type="ORF">AAT19DRAFT_12448</name>
    <name evidence="1" type="ORF">BN2166_0013060</name>
</gene>
<proteinExistence type="predicted"/>
<dbReference type="OrthoDB" id="10430922at2759"/>